<dbReference type="InterPro" id="IPR052712">
    <property type="entry name" value="Acid_resist_chaperone_HdeD"/>
</dbReference>
<dbReference type="Proteomes" id="UP000251088">
    <property type="component" value="Unassembled WGS sequence"/>
</dbReference>
<feature type="transmembrane region" description="Helical" evidence="1">
    <location>
        <begin position="49"/>
        <end position="72"/>
    </location>
</feature>
<evidence type="ECO:0000313" key="3">
    <source>
        <dbReference type="Proteomes" id="UP000251088"/>
    </source>
</evidence>
<dbReference type="AlphaFoldDB" id="A0A2X3CDP7"/>
<dbReference type="EMBL" id="UAWN01000012">
    <property type="protein sequence ID" value="SQC15092.1"/>
    <property type="molecule type" value="Genomic_DNA"/>
</dbReference>
<keyword evidence="1" id="KW-0812">Transmembrane</keyword>
<protein>
    <submittedName>
        <fullName evidence="2">Acid-resistance membrane protein</fullName>
    </submittedName>
</protein>
<reference evidence="2 3" key="1">
    <citation type="submission" date="2018-06" db="EMBL/GenBank/DDBJ databases">
        <authorList>
            <consortium name="Pathogen Informatics"/>
            <person name="Doyle S."/>
        </authorList>
    </citation>
    <scope>NUCLEOTIDE SEQUENCE [LARGE SCALE GENOMIC DNA]</scope>
    <source>
        <strain evidence="2 3">NCTC9128</strain>
    </source>
</reference>
<dbReference type="InterPro" id="IPR005325">
    <property type="entry name" value="DUF308_memb"/>
</dbReference>
<keyword evidence="1" id="KW-1133">Transmembrane helix</keyword>
<name>A0A2X3CDP7_KLEPN</name>
<dbReference type="GO" id="GO:0005886">
    <property type="term" value="C:plasma membrane"/>
    <property type="evidence" value="ECO:0007669"/>
    <property type="project" value="TreeGrafter"/>
</dbReference>
<feature type="transmembrane region" description="Helical" evidence="1">
    <location>
        <begin position="79"/>
        <end position="98"/>
    </location>
</feature>
<dbReference type="PANTHER" id="PTHR34989:SF1">
    <property type="entry name" value="PROTEIN HDED"/>
    <property type="match status" value="1"/>
</dbReference>
<dbReference type="Pfam" id="PF03729">
    <property type="entry name" value="DUF308"/>
    <property type="match status" value="1"/>
</dbReference>
<accession>A0A2X3CDP7</accession>
<gene>
    <name evidence="2" type="primary">hdeD_2</name>
    <name evidence="2" type="ORF">NCTC9128_03197</name>
</gene>
<feature type="transmembrane region" description="Helical" evidence="1">
    <location>
        <begin position="23"/>
        <end position="43"/>
    </location>
</feature>
<proteinExistence type="predicted"/>
<keyword evidence="1" id="KW-0472">Membrane</keyword>
<sequence>MLFIDSSKINTLGSTLLKRYRRATAVMAVILLLCALACMLFPIYSGVVISTLTGALMFICGMYSVAMALIFIKYNTRSYISSLLFGIIYFGVGCGFIFSTSFGINTLSLLFCVYLSLPGIVASPWDLKIGL</sequence>
<organism evidence="2 3">
    <name type="scientific">Klebsiella pneumoniae</name>
    <dbReference type="NCBI Taxonomy" id="573"/>
    <lineage>
        <taxon>Bacteria</taxon>
        <taxon>Pseudomonadati</taxon>
        <taxon>Pseudomonadota</taxon>
        <taxon>Gammaproteobacteria</taxon>
        <taxon>Enterobacterales</taxon>
        <taxon>Enterobacteriaceae</taxon>
        <taxon>Klebsiella/Raoultella group</taxon>
        <taxon>Klebsiella</taxon>
        <taxon>Klebsiella pneumoniae complex</taxon>
    </lineage>
</organism>
<evidence type="ECO:0000313" key="2">
    <source>
        <dbReference type="EMBL" id="SQC15092.1"/>
    </source>
</evidence>
<evidence type="ECO:0000256" key="1">
    <source>
        <dbReference type="SAM" id="Phobius"/>
    </source>
</evidence>
<dbReference type="PANTHER" id="PTHR34989">
    <property type="entry name" value="PROTEIN HDED"/>
    <property type="match status" value="1"/>
</dbReference>